<keyword evidence="5 12" id="KW-0812">Transmembrane</keyword>
<protein>
    <submittedName>
        <fullName evidence="13">Uncharacterized protein</fullName>
    </submittedName>
</protein>
<feature type="region of interest" description="Disordered" evidence="11">
    <location>
        <begin position="1"/>
        <end position="61"/>
    </location>
</feature>
<keyword evidence="9 12" id="KW-0472">Membrane</keyword>
<evidence type="ECO:0000256" key="8">
    <source>
        <dbReference type="ARBA" id="ARBA00023065"/>
    </source>
</evidence>
<evidence type="ECO:0000256" key="5">
    <source>
        <dbReference type="ARBA" id="ARBA00022692"/>
    </source>
</evidence>
<gene>
    <name evidence="13" type="ORF">PODLI_1B032823</name>
</gene>
<dbReference type="EMBL" id="OX395134">
    <property type="protein sequence ID" value="CAI5783522.1"/>
    <property type="molecule type" value="Genomic_DNA"/>
</dbReference>
<dbReference type="GO" id="GO:0015252">
    <property type="term" value="F:proton channel activity"/>
    <property type="evidence" value="ECO:0007669"/>
    <property type="project" value="InterPro"/>
</dbReference>
<dbReference type="InterPro" id="IPR004878">
    <property type="entry name" value="Otopetrin"/>
</dbReference>
<evidence type="ECO:0000256" key="2">
    <source>
        <dbReference type="ARBA" id="ARBA00006513"/>
    </source>
</evidence>
<evidence type="ECO:0000256" key="3">
    <source>
        <dbReference type="ARBA" id="ARBA00022448"/>
    </source>
</evidence>
<organism evidence="13 14">
    <name type="scientific">Podarcis lilfordi</name>
    <name type="common">Lilford's wall lizard</name>
    <dbReference type="NCBI Taxonomy" id="74358"/>
    <lineage>
        <taxon>Eukaryota</taxon>
        <taxon>Metazoa</taxon>
        <taxon>Chordata</taxon>
        <taxon>Craniata</taxon>
        <taxon>Vertebrata</taxon>
        <taxon>Euteleostomi</taxon>
        <taxon>Lepidosauria</taxon>
        <taxon>Squamata</taxon>
        <taxon>Bifurcata</taxon>
        <taxon>Unidentata</taxon>
        <taxon>Episquamata</taxon>
        <taxon>Laterata</taxon>
        <taxon>Lacertibaenia</taxon>
        <taxon>Lacertidae</taxon>
        <taxon>Podarcis</taxon>
    </lineage>
</organism>
<dbReference type="PANTHER" id="PTHR21522:SF19">
    <property type="entry name" value="PROTON CHANNEL OTOP1"/>
    <property type="match status" value="1"/>
</dbReference>
<feature type="non-terminal residue" evidence="13">
    <location>
        <position position="147"/>
    </location>
</feature>
<evidence type="ECO:0000256" key="9">
    <source>
        <dbReference type="ARBA" id="ARBA00023136"/>
    </source>
</evidence>
<evidence type="ECO:0000256" key="4">
    <source>
        <dbReference type="ARBA" id="ARBA00022475"/>
    </source>
</evidence>
<comment type="subcellular location">
    <subcellularLocation>
        <location evidence="1">Cell membrane</location>
        <topology evidence="1">Multi-pass membrane protein</topology>
    </subcellularLocation>
</comment>
<evidence type="ECO:0000256" key="10">
    <source>
        <dbReference type="ARBA" id="ARBA00023303"/>
    </source>
</evidence>
<evidence type="ECO:0000256" key="6">
    <source>
        <dbReference type="ARBA" id="ARBA00022781"/>
    </source>
</evidence>
<evidence type="ECO:0000256" key="12">
    <source>
        <dbReference type="SAM" id="Phobius"/>
    </source>
</evidence>
<keyword evidence="4" id="KW-1003">Cell membrane</keyword>
<keyword evidence="3" id="KW-0813">Transport</keyword>
<evidence type="ECO:0000256" key="7">
    <source>
        <dbReference type="ARBA" id="ARBA00022989"/>
    </source>
</evidence>
<dbReference type="GO" id="GO:0042472">
    <property type="term" value="P:inner ear morphogenesis"/>
    <property type="evidence" value="ECO:0007669"/>
    <property type="project" value="TreeGrafter"/>
</dbReference>
<evidence type="ECO:0000256" key="11">
    <source>
        <dbReference type="SAM" id="MobiDB-lite"/>
    </source>
</evidence>
<dbReference type="PANTHER" id="PTHR21522">
    <property type="entry name" value="PROTON CHANNEL OTOP"/>
    <property type="match status" value="1"/>
</dbReference>
<reference evidence="13" key="1">
    <citation type="submission" date="2022-12" db="EMBL/GenBank/DDBJ databases">
        <authorList>
            <person name="Alioto T."/>
            <person name="Alioto T."/>
            <person name="Gomez Garrido J."/>
        </authorList>
    </citation>
    <scope>NUCLEOTIDE SEQUENCE</scope>
</reference>
<evidence type="ECO:0000313" key="13">
    <source>
        <dbReference type="EMBL" id="CAI5783522.1"/>
    </source>
</evidence>
<accession>A0AA35KTW1</accession>
<name>A0AA35KTW1_9SAUR</name>
<keyword evidence="7 12" id="KW-1133">Transmembrane helix</keyword>
<sequence>MAVEGREGSLGGSPARGKKSGAQKSAGAEGGWELEQAAAGSPPPPSPRGTKGGGGGGGRLALLRKTPEKNAEILSSQYGLHLFLAGLLLMFAWAVHAKGFSQSAVLSYLITLMLLQILWMAWYICRRYAHQRLIQDKDTHAGARWLK</sequence>
<keyword evidence="6" id="KW-0375">Hydrogen ion transport</keyword>
<dbReference type="GO" id="GO:0005886">
    <property type="term" value="C:plasma membrane"/>
    <property type="evidence" value="ECO:0007669"/>
    <property type="project" value="UniProtKB-SubCell"/>
</dbReference>
<feature type="transmembrane region" description="Helical" evidence="12">
    <location>
        <begin position="105"/>
        <end position="125"/>
    </location>
</feature>
<feature type="transmembrane region" description="Helical" evidence="12">
    <location>
        <begin position="73"/>
        <end position="93"/>
    </location>
</feature>
<dbReference type="Proteomes" id="UP001178461">
    <property type="component" value="Chromosome 9"/>
</dbReference>
<keyword evidence="14" id="KW-1185">Reference proteome</keyword>
<comment type="similarity">
    <text evidence="2">Belongs to the otopetrin family.</text>
</comment>
<evidence type="ECO:0000313" key="14">
    <source>
        <dbReference type="Proteomes" id="UP001178461"/>
    </source>
</evidence>
<feature type="compositionally biased region" description="Gly residues" evidence="11">
    <location>
        <begin position="50"/>
        <end position="59"/>
    </location>
</feature>
<evidence type="ECO:0000256" key="1">
    <source>
        <dbReference type="ARBA" id="ARBA00004651"/>
    </source>
</evidence>
<keyword evidence="10" id="KW-0407">Ion channel</keyword>
<keyword evidence="8" id="KW-0406">Ion transport</keyword>
<dbReference type="AlphaFoldDB" id="A0AA35KTW1"/>
<proteinExistence type="inferred from homology"/>